<name>A0A437P2W2_9ACTN</name>
<evidence type="ECO:0000256" key="1">
    <source>
        <dbReference type="SAM" id="Phobius"/>
    </source>
</evidence>
<keyword evidence="1" id="KW-0812">Transmembrane</keyword>
<feature type="transmembrane region" description="Helical" evidence="1">
    <location>
        <begin position="265"/>
        <end position="283"/>
    </location>
</feature>
<feature type="transmembrane region" description="Helical" evidence="1">
    <location>
        <begin position="77"/>
        <end position="95"/>
    </location>
</feature>
<evidence type="ECO:0000313" key="3">
    <source>
        <dbReference type="Proteomes" id="UP000283128"/>
    </source>
</evidence>
<proteinExistence type="predicted"/>
<feature type="transmembrane region" description="Helical" evidence="1">
    <location>
        <begin position="102"/>
        <end position="119"/>
    </location>
</feature>
<feature type="transmembrane region" description="Helical" evidence="1">
    <location>
        <begin position="156"/>
        <end position="187"/>
    </location>
</feature>
<reference evidence="2 3" key="1">
    <citation type="submission" date="2019-01" db="EMBL/GenBank/DDBJ databases">
        <title>Genome sequences of Streptomyces and Rhizobium isolates collected from root and soil.</title>
        <authorList>
            <person name="Chhettri S."/>
            <person name="Sevigny J.L."/>
            <person name="Sen A."/>
            <person name="Ennis N."/>
            <person name="Tisa L."/>
        </authorList>
    </citation>
    <scope>NUCLEOTIDE SEQUENCE [LARGE SCALE GENOMIC DNA]</scope>
    <source>
        <strain evidence="2 3">San01</strain>
    </source>
</reference>
<gene>
    <name evidence="2" type="ORF">EOT10_36315</name>
</gene>
<feature type="transmembrane region" description="Helical" evidence="1">
    <location>
        <begin position="131"/>
        <end position="149"/>
    </location>
</feature>
<sequence length="470" mass="50289">MGQRARGVPWLLVVAVGYALVQLVLVVPPLAHALGWDETVYVSQYDPRVPAAFFSAPRSRGISFLTAPVIAATSSTLALRITLTLLSSAALYAAFRVWRPIVGARTTALAALLFAGLWVTQLYGPQAMPNLWVAFASVGAVGWFLRAVLRREPRAGWWLAGCVAAAALFRASDVAWLTLPLFVVALFRARRTLPYLVGGVAVGLAQWVAEAFIRFGSIQERLHVSSATEGTMRLHPNFGNAWNSLDGPLLCRPCTATLDYPGLGLWWLTLPVLAAAALVFALREHRLPQTALPVACAAALAVPYLLLLDYSAPRFLLPAYALVALPIAGLFTRFSARSVLVVVGVVVAAQLVSQVAVLNQVTESTAATNHRYRAAADGLRTLGLRPPCLVSGQRALPIAYDAGCASAEVSGNNASTSVAGLLERAAKVPTALLTEKGQRPPHYARDWTPYPLRGTPGWTAWLAPTRPKAP</sequence>
<dbReference type="Proteomes" id="UP000283128">
    <property type="component" value="Unassembled WGS sequence"/>
</dbReference>
<feature type="transmembrane region" description="Helical" evidence="1">
    <location>
        <begin position="290"/>
        <end position="308"/>
    </location>
</feature>
<feature type="transmembrane region" description="Helical" evidence="1">
    <location>
        <begin position="314"/>
        <end position="332"/>
    </location>
</feature>
<feature type="transmembrane region" description="Helical" evidence="1">
    <location>
        <begin position="7"/>
        <end position="27"/>
    </location>
</feature>
<feature type="transmembrane region" description="Helical" evidence="1">
    <location>
        <begin position="339"/>
        <end position="358"/>
    </location>
</feature>
<keyword evidence="1" id="KW-1133">Transmembrane helix</keyword>
<keyword evidence="3" id="KW-1185">Reference proteome</keyword>
<evidence type="ECO:0008006" key="4">
    <source>
        <dbReference type="Google" id="ProtNLM"/>
    </source>
</evidence>
<keyword evidence="1" id="KW-0472">Membrane</keyword>
<organism evidence="2 3">
    <name type="scientific">Streptomyces antnestii</name>
    <dbReference type="NCBI Taxonomy" id="2494256"/>
    <lineage>
        <taxon>Bacteria</taxon>
        <taxon>Bacillati</taxon>
        <taxon>Actinomycetota</taxon>
        <taxon>Actinomycetes</taxon>
        <taxon>Kitasatosporales</taxon>
        <taxon>Streptomycetaceae</taxon>
        <taxon>Streptomyces</taxon>
    </lineage>
</organism>
<dbReference type="EMBL" id="RZYA01000027">
    <property type="protein sequence ID" value="RVU16556.1"/>
    <property type="molecule type" value="Genomic_DNA"/>
</dbReference>
<dbReference type="OrthoDB" id="3458595at2"/>
<accession>A0A437P2W2</accession>
<protein>
    <recommendedName>
        <fullName evidence="4">Glycosyltransferase RgtA/B/C/D-like domain-containing protein</fullName>
    </recommendedName>
</protein>
<evidence type="ECO:0000313" key="2">
    <source>
        <dbReference type="EMBL" id="RVU16556.1"/>
    </source>
</evidence>
<dbReference type="AlphaFoldDB" id="A0A437P2W2"/>
<comment type="caution">
    <text evidence="2">The sequence shown here is derived from an EMBL/GenBank/DDBJ whole genome shotgun (WGS) entry which is preliminary data.</text>
</comment>